<evidence type="ECO:0000313" key="3">
    <source>
        <dbReference type="Proteomes" id="UP000248395"/>
    </source>
</evidence>
<gene>
    <name evidence="2" type="ORF">DFR38_101337</name>
</gene>
<evidence type="ECO:0008006" key="4">
    <source>
        <dbReference type="Google" id="ProtNLM"/>
    </source>
</evidence>
<accession>A0A318JKY0</accession>
<evidence type="ECO:0000313" key="2">
    <source>
        <dbReference type="EMBL" id="PXX51275.1"/>
    </source>
</evidence>
<sequence length="246" mass="26679">MNKTVISLLLGSLLSACASHAPALPDGPAGPIRKETGQADCPDCSKIITYRAERSFGAEQQTGDARFRGRLSARASLLASNHSASGDYAYRLALDITASGNYLAVTPLAARNQPLAQVQQQDAEQLHVWWQDAAGRRRMLLLSAYSRSQPLQDFQCRATPGEGYCSWKQYVELPAAAVAEAIRLQAPLRLFVGSTHSNTVYGMRSFNNKPSASVVTQYKGVSVELPAPHVLGFSQAMQTLDIEINQ</sequence>
<organism evidence="2 3">
    <name type="scientific">Aquitalea magnusonii</name>
    <dbReference type="NCBI Taxonomy" id="332411"/>
    <lineage>
        <taxon>Bacteria</taxon>
        <taxon>Pseudomonadati</taxon>
        <taxon>Pseudomonadota</taxon>
        <taxon>Betaproteobacteria</taxon>
        <taxon>Neisseriales</taxon>
        <taxon>Chromobacteriaceae</taxon>
        <taxon>Aquitalea</taxon>
    </lineage>
</organism>
<protein>
    <recommendedName>
        <fullName evidence="4">Lipoprotein</fullName>
    </recommendedName>
</protein>
<dbReference type="RefSeq" id="WP_059286162.1">
    <property type="nucleotide sequence ID" value="NZ_LNQU01000061.1"/>
</dbReference>
<feature type="chain" id="PRO_5016259953" description="Lipoprotein" evidence="1">
    <location>
        <begin position="24"/>
        <end position="246"/>
    </location>
</feature>
<proteinExistence type="predicted"/>
<feature type="signal peptide" evidence="1">
    <location>
        <begin position="1"/>
        <end position="23"/>
    </location>
</feature>
<dbReference type="EMBL" id="QJKC01000001">
    <property type="protein sequence ID" value="PXX51275.1"/>
    <property type="molecule type" value="Genomic_DNA"/>
</dbReference>
<keyword evidence="1" id="KW-0732">Signal</keyword>
<name>A0A318JKY0_9NEIS</name>
<dbReference type="OrthoDB" id="8591350at2"/>
<evidence type="ECO:0000256" key="1">
    <source>
        <dbReference type="SAM" id="SignalP"/>
    </source>
</evidence>
<dbReference type="Proteomes" id="UP000248395">
    <property type="component" value="Unassembled WGS sequence"/>
</dbReference>
<reference evidence="2 3" key="1">
    <citation type="submission" date="2018-05" db="EMBL/GenBank/DDBJ databases">
        <title>Genomic Encyclopedia of Type Strains, Phase IV (KMG-IV): sequencing the most valuable type-strain genomes for metagenomic binning, comparative biology and taxonomic classification.</title>
        <authorList>
            <person name="Goeker M."/>
        </authorList>
    </citation>
    <scope>NUCLEOTIDE SEQUENCE [LARGE SCALE GENOMIC DNA]</scope>
    <source>
        <strain evidence="2 3">DSM 25134</strain>
    </source>
</reference>
<dbReference type="PROSITE" id="PS51257">
    <property type="entry name" value="PROKAR_LIPOPROTEIN"/>
    <property type="match status" value="1"/>
</dbReference>
<comment type="caution">
    <text evidence="2">The sequence shown here is derived from an EMBL/GenBank/DDBJ whole genome shotgun (WGS) entry which is preliminary data.</text>
</comment>
<dbReference type="AlphaFoldDB" id="A0A318JKY0"/>
<keyword evidence="3" id="KW-1185">Reference proteome</keyword>